<dbReference type="AlphaFoldDB" id="A0A7R9ZUN6"/>
<feature type="region of interest" description="Disordered" evidence="1">
    <location>
        <begin position="30"/>
        <end position="80"/>
    </location>
</feature>
<gene>
    <name evidence="2" type="ORF">PARE0329_LOCUS787</name>
</gene>
<evidence type="ECO:0008006" key="3">
    <source>
        <dbReference type="Google" id="ProtNLM"/>
    </source>
</evidence>
<feature type="compositionally biased region" description="Basic residues" evidence="1">
    <location>
        <begin position="212"/>
        <end position="230"/>
    </location>
</feature>
<name>A0A7R9ZUN6_9STRA</name>
<organism evidence="2">
    <name type="scientific">Pseudo-nitzschia arenysensis</name>
    <dbReference type="NCBI Taxonomy" id="697910"/>
    <lineage>
        <taxon>Eukaryota</taxon>
        <taxon>Sar</taxon>
        <taxon>Stramenopiles</taxon>
        <taxon>Ochrophyta</taxon>
        <taxon>Bacillariophyta</taxon>
        <taxon>Bacillariophyceae</taxon>
        <taxon>Bacillariophycidae</taxon>
        <taxon>Bacillariales</taxon>
        <taxon>Bacillariaceae</taxon>
        <taxon>Pseudo-nitzschia</taxon>
    </lineage>
</organism>
<accession>A0A7R9ZUN6</accession>
<proteinExistence type="predicted"/>
<dbReference type="Pfam" id="PF09725">
    <property type="entry name" value="Fra10Ac1"/>
    <property type="match status" value="1"/>
</dbReference>
<reference evidence="2" key="1">
    <citation type="submission" date="2021-01" db="EMBL/GenBank/DDBJ databases">
        <authorList>
            <person name="Corre E."/>
            <person name="Pelletier E."/>
            <person name="Niang G."/>
            <person name="Scheremetjew M."/>
            <person name="Finn R."/>
            <person name="Kale V."/>
            <person name="Holt S."/>
            <person name="Cochrane G."/>
            <person name="Meng A."/>
            <person name="Brown T."/>
            <person name="Cohen L."/>
        </authorList>
    </citation>
    <scope>NUCLEOTIDE SEQUENCE</scope>
    <source>
        <strain evidence="2">B593</strain>
    </source>
</reference>
<dbReference type="EMBL" id="HBEH01001061">
    <property type="protein sequence ID" value="CAD8344152.1"/>
    <property type="molecule type" value="Transcribed_RNA"/>
</dbReference>
<feature type="region of interest" description="Disordered" evidence="1">
    <location>
        <begin position="169"/>
        <end position="230"/>
    </location>
</feature>
<dbReference type="InterPro" id="IPR019129">
    <property type="entry name" value="Folate-sensitive_fs_Fra10Ac1"/>
</dbReference>
<sequence length="230" mass="26160">MNSNGGQKKLLPPTVGGVVRRMKNVVSAADHATMKEHYSFLPPESGSVDKGSGTDESTDKTSQDGSQSAHKSSSSNSWQERMVSKYHQHLFKEFALADLSIPGRIGLRWRTRQEVVNGRGERSCGIKKCQYPNHDRNTLVTLEVPFSYREHGKAKKELVKLRLCTNCRPLLPNSTTTKSNKTRSEKSPEKKSEPTRESSRHSLDDDVETKKRERKSSSKHRREKKKRRKK</sequence>
<evidence type="ECO:0000313" key="2">
    <source>
        <dbReference type="EMBL" id="CAD8344152.1"/>
    </source>
</evidence>
<feature type="compositionally biased region" description="Basic and acidic residues" evidence="1">
    <location>
        <begin position="182"/>
        <end position="211"/>
    </location>
</feature>
<protein>
    <recommendedName>
        <fullName evidence="3">Protein FRA10AC1</fullName>
    </recommendedName>
</protein>
<evidence type="ECO:0000256" key="1">
    <source>
        <dbReference type="SAM" id="MobiDB-lite"/>
    </source>
</evidence>
<feature type="compositionally biased region" description="Low complexity" evidence="1">
    <location>
        <begin position="63"/>
        <end position="79"/>
    </location>
</feature>